<dbReference type="OrthoDB" id="3675680at2759"/>
<organism evidence="2 3">
    <name type="scientific">Amniculicola lignicola CBS 123094</name>
    <dbReference type="NCBI Taxonomy" id="1392246"/>
    <lineage>
        <taxon>Eukaryota</taxon>
        <taxon>Fungi</taxon>
        <taxon>Dikarya</taxon>
        <taxon>Ascomycota</taxon>
        <taxon>Pezizomycotina</taxon>
        <taxon>Dothideomycetes</taxon>
        <taxon>Pleosporomycetidae</taxon>
        <taxon>Pleosporales</taxon>
        <taxon>Amniculicolaceae</taxon>
        <taxon>Amniculicola</taxon>
    </lineage>
</organism>
<evidence type="ECO:0000256" key="1">
    <source>
        <dbReference type="SAM" id="MobiDB-lite"/>
    </source>
</evidence>
<dbReference type="EMBL" id="ML977586">
    <property type="protein sequence ID" value="KAF2000939.1"/>
    <property type="molecule type" value="Genomic_DNA"/>
</dbReference>
<sequence>MAIKGMIDTYPMHHTHFPGRGIYKLSPVLGIQRFLSPTHLPAKISQISKTVNMNNNVMTTQNIQQVQAKLEALSLNQFQNETKLTFTVSSDDDESTPTTPTISCPGTPFPEEMSPLERLIDRYYEATDTQMGDDEASERHAAVADYLYHNPVTLADVKVLVPRHIFRHVWINQMSTNIALFYGRGNISEEDLEEIHKHLFLEAVPAIVGLSRRRQNPRIRKCQQLHEIVCNKVEREKTKIEENILNELARARRKQRPWVKKHPWAKVTNGKPHILIRRDEQKAFWMQVEKENLEICKEIDARSIPFPPDRDKKVAKTGVDEQLLGFNSLNTGEGVMVRCTPPLRRDLRRCPIVPAIPYALMKPKR</sequence>
<keyword evidence="3" id="KW-1185">Reference proteome</keyword>
<accession>A0A6A5WJF7</accession>
<gene>
    <name evidence="2" type="ORF">P154DRAFT_598098</name>
</gene>
<evidence type="ECO:0000313" key="2">
    <source>
        <dbReference type="EMBL" id="KAF2000939.1"/>
    </source>
</evidence>
<dbReference type="AlphaFoldDB" id="A0A6A5WJF7"/>
<evidence type="ECO:0000313" key="3">
    <source>
        <dbReference type="Proteomes" id="UP000799779"/>
    </source>
</evidence>
<name>A0A6A5WJF7_9PLEO</name>
<proteinExistence type="predicted"/>
<protein>
    <submittedName>
        <fullName evidence="2">Uncharacterized protein</fullName>
    </submittedName>
</protein>
<reference evidence="2" key="1">
    <citation type="journal article" date="2020" name="Stud. Mycol.">
        <title>101 Dothideomycetes genomes: a test case for predicting lifestyles and emergence of pathogens.</title>
        <authorList>
            <person name="Haridas S."/>
            <person name="Albert R."/>
            <person name="Binder M."/>
            <person name="Bloem J."/>
            <person name="Labutti K."/>
            <person name="Salamov A."/>
            <person name="Andreopoulos B."/>
            <person name="Baker S."/>
            <person name="Barry K."/>
            <person name="Bills G."/>
            <person name="Bluhm B."/>
            <person name="Cannon C."/>
            <person name="Castanera R."/>
            <person name="Culley D."/>
            <person name="Daum C."/>
            <person name="Ezra D."/>
            <person name="Gonzalez J."/>
            <person name="Henrissat B."/>
            <person name="Kuo A."/>
            <person name="Liang C."/>
            <person name="Lipzen A."/>
            <person name="Lutzoni F."/>
            <person name="Magnuson J."/>
            <person name="Mondo S."/>
            <person name="Nolan M."/>
            <person name="Ohm R."/>
            <person name="Pangilinan J."/>
            <person name="Park H.-J."/>
            <person name="Ramirez L."/>
            <person name="Alfaro M."/>
            <person name="Sun H."/>
            <person name="Tritt A."/>
            <person name="Yoshinaga Y."/>
            <person name="Zwiers L.-H."/>
            <person name="Turgeon B."/>
            <person name="Goodwin S."/>
            <person name="Spatafora J."/>
            <person name="Crous P."/>
            <person name="Grigoriev I."/>
        </authorList>
    </citation>
    <scope>NUCLEOTIDE SEQUENCE</scope>
    <source>
        <strain evidence="2">CBS 123094</strain>
    </source>
</reference>
<dbReference type="Proteomes" id="UP000799779">
    <property type="component" value="Unassembled WGS sequence"/>
</dbReference>
<feature type="region of interest" description="Disordered" evidence="1">
    <location>
        <begin position="88"/>
        <end position="108"/>
    </location>
</feature>